<evidence type="ECO:0000313" key="9">
    <source>
        <dbReference type="Proteomes" id="UP000265140"/>
    </source>
</evidence>
<dbReference type="SMART" id="SM00449">
    <property type="entry name" value="SPRY"/>
    <property type="match status" value="1"/>
</dbReference>
<keyword evidence="5" id="KW-0547">Nucleotide-binding</keyword>
<dbReference type="Gene3D" id="2.60.120.920">
    <property type="match status" value="1"/>
</dbReference>
<dbReference type="Ensembl" id="ENSELUT00000038502.3">
    <property type="protein sequence ID" value="ENSELUP00000013284.3"/>
    <property type="gene ID" value="ENSELUG00000013426.3"/>
</dbReference>
<dbReference type="SMART" id="SM00589">
    <property type="entry name" value="PRY"/>
    <property type="match status" value="1"/>
</dbReference>
<proteinExistence type="predicted"/>
<dbReference type="Proteomes" id="UP000265140">
    <property type="component" value="Chromosome 17"/>
</dbReference>
<dbReference type="PROSITE" id="PS51450">
    <property type="entry name" value="LRR"/>
    <property type="match status" value="1"/>
</dbReference>
<dbReference type="InterPro" id="IPR013320">
    <property type="entry name" value="ConA-like_dom_sf"/>
</dbReference>
<dbReference type="PANTHER" id="PTHR24106">
    <property type="entry name" value="NACHT, LRR AND CARD DOMAINS-CONTAINING"/>
    <property type="match status" value="1"/>
</dbReference>
<dbReference type="InterPro" id="IPR003877">
    <property type="entry name" value="SPRY_dom"/>
</dbReference>
<dbReference type="PROSITE" id="PS50188">
    <property type="entry name" value="B302_SPRY"/>
    <property type="match status" value="1"/>
</dbReference>
<protein>
    <recommendedName>
        <fullName evidence="7">B30.2/SPRY domain-containing protein</fullName>
    </recommendedName>
</protein>
<sequence>MVCLTTEIRGFTDTQREEYFKKRFGEEKLANKIISHVKTSRSLHIMCHIPVFCWITAKVLENVYREQRYESGEILTTLTEMYARLTVIQVNIANEKYHGTNERDKRKILERNRVLILNLAQLAFEQLQEGNIIFDEEDLGNCGINVSEDSTYSEFCTEFLKEECGLYRKVYCFVHLTFQEFLAALYVFHCCVSNNIKALESFLDNVSAELPLHELLKMIVDKASESENGHLDLFLRFLVGISLESNQRLLQGILPKTKISSKTIEEIRQYLKNPGSHNISPRGYINLFLCLTEMKDNSVQEDVHKLLKSEEELSPADCSALAYVLLMSEEVLDEFNLMRYNTSEEGHDRLVPAVKNCRKAVLTGYTLSNQVSDTLASVLQSAYSPLRDLDLTNSELYDDGEVILFVGLEQPHCKLETLRLAGCGLTGESCEILVSLKLSLIELDLSYNRLHDYGMKLLAAGLMSPHWKLEKLRLNRCCLTADCCEELASALSSTSSHLRELDLSHNDLQDSGVKRLSDGLGNQNCRLEKLRLSLCKVTEEGCADLASALSSNPSYLKELDLSFNHPGDLGVKLLSAKLESTQCIVSLDHNEIIWVEPQLLKKYVIQPTLNLNTVSRSLSLSQENRQVTGVQQQQQYPDHPERFDCPQALCTEGLTGRHYWEAEGRGHLTVIGVAYEGISRKGHGRVSKLGCNDASWCLASSKHHYSADYNNKTTKIIVPPKLAMQNKRIGVFLDCSAGTVSFYEASTQPLTHLYTFCTQFTEPLYPVFGIETANSSISFGVATNPVEAKRPSFNEFSELGGISISDGFLHTNIFHYIN</sequence>
<dbReference type="InterPro" id="IPR001870">
    <property type="entry name" value="B30.2/SPRY"/>
</dbReference>
<evidence type="ECO:0000256" key="5">
    <source>
        <dbReference type="ARBA" id="ARBA00022741"/>
    </source>
</evidence>
<dbReference type="Pfam" id="PF13765">
    <property type="entry name" value="PRY"/>
    <property type="match status" value="1"/>
</dbReference>
<dbReference type="SUPFAM" id="SSF52047">
    <property type="entry name" value="RNI-like"/>
    <property type="match status" value="1"/>
</dbReference>
<gene>
    <name evidence="8" type="primary">PHLPP2</name>
</gene>
<dbReference type="OMA" id="ADCCEEL"/>
<dbReference type="Pfam" id="PF17779">
    <property type="entry name" value="WHD_NOD2"/>
    <property type="match status" value="1"/>
</dbReference>
<evidence type="ECO:0000256" key="3">
    <source>
        <dbReference type="ARBA" id="ARBA00022614"/>
    </source>
</evidence>
<dbReference type="Pfam" id="PF00622">
    <property type="entry name" value="SPRY"/>
    <property type="match status" value="1"/>
</dbReference>
<dbReference type="InterPro" id="IPR001611">
    <property type="entry name" value="Leu-rich_rpt"/>
</dbReference>
<dbReference type="SMART" id="SM00368">
    <property type="entry name" value="LRR_RI"/>
    <property type="match status" value="6"/>
</dbReference>
<dbReference type="InterPro" id="IPR043136">
    <property type="entry name" value="B30.2/SPRY_sf"/>
</dbReference>
<evidence type="ECO:0000313" key="8">
    <source>
        <dbReference type="Ensembl" id="ENSELUP00000013284.3"/>
    </source>
</evidence>
<reference evidence="8" key="2">
    <citation type="submission" date="2020-02" db="EMBL/GenBank/DDBJ databases">
        <title>Esox lucius (northern pike) genome, fEsoLuc1, primary haplotype.</title>
        <authorList>
            <person name="Myers G."/>
            <person name="Karagic N."/>
            <person name="Meyer A."/>
            <person name="Pippel M."/>
            <person name="Reichard M."/>
            <person name="Winkler S."/>
            <person name="Tracey A."/>
            <person name="Sims Y."/>
            <person name="Howe K."/>
            <person name="Rhie A."/>
            <person name="Formenti G."/>
            <person name="Durbin R."/>
            <person name="Fedrigo O."/>
            <person name="Jarvis E.D."/>
        </authorList>
    </citation>
    <scope>NUCLEOTIDE SEQUENCE [LARGE SCALE GENOMIC DNA]</scope>
</reference>
<evidence type="ECO:0000256" key="6">
    <source>
        <dbReference type="ARBA" id="ARBA00022840"/>
    </source>
</evidence>
<dbReference type="Pfam" id="PF13516">
    <property type="entry name" value="LRR_6"/>
    <property type="match status" value="3"/>
</dbReference>
<dbReference type="InterPro" id="IPR003879">
    <property type="entry name" value="Butyrophylin_SPRY"/>
</dbReference>
<dbReference type="InterPro" id="IPR041075">
    <property type="entry name" value="NOD1/2_WH"/>
</dbReference>
<dbReference type="InterPro" id="IPR006574">
    <property type="entry name" value="PRY"/>
</dbReference>
<reference evidence="8" key="3">
    <citation type="submission" date="2025-08" db="UniProtKB">
        <authorList>
            <consortium name="Ensembl"/>
        </authorList>
    </citation>
    <scope>IDENTIFICATION</scope>
</reference>
<name>A0A3P8Y9K1_ESOLU</name>
<dbReference type="InterPro" id="IPR041267">
    <property type="entry name" value="NLRP_HD2"/>
</dbReference>
<accession>A0A3P8Y9K1</accession>
<evidence type="ECO:0000256" key="1">
    <source>
        <dbReference type="ARBA" id="ARBA00004496"/>
    </source>
</evidence>
<dbReference type="OrthoDB" id="120976at2759"/>
<dbReference type="GeneTree" id="ENSGT01150000286911"/>
<evidence type="ECO:0000256" key="4">
    <source>
        <dbReference type="ARBA" id="ARBA00022737"/>
    </source>
</evidence>
<organism evidence="8 9">
    <name type="scientific">Esox lucius</name>
    <name type="common">Northern pike</name>
    <dbReference type="NCBI Taxonomy" id="8010"/>
    <lineage>
        <taxon>Eukaryota</taxon>
        <taxon>Metazoa</taxon>
        <taxon>Chordata</taxon>
        <taxon>Craniata</taxon>
        <taxon>Vertebrata</taxon>
        <taxon>Euteleostomi</taxon>
        <taxon>Actinopterygii</taxon>
        <taxon>Neopterygii</taxon>
        <taxon>Teleostei</taxon>
        <taxon>Protacanthopterygii</taxon>
        <taxon>Esociformes</taxon>
        <taxon>Esocidae</taxon>
        <taxon>Esox</taxon>
    </lineage>
</organism>
<reference evidence="9" key="1">
    <citation type="journal article" date="2014" name="PLoS ONE">
        <title>The genome and linkage map of the northern pike (Esox lucius): conserved synteny revealed between the salmonid sister group and the Neoteleostei.</title>
        <authorList>
            <person name="Rondeau E.B."/>
            <person name="Minkley D.R."/>
            <person name="Leong J.S."/>
            <person name="Messmer A.M."/>
            <person name="Jantzen J.R."/>
            <person name="von Schalburg K.R."/>
            <person name="Lemon C."/>
            <person name="Bird N.H."/>
            <person name="Koop B.F."/>
        </authorList>
    </citation>
    <scope>NUCLEOTIDE SEQUENCE</scope>
</reference>
<comment type="subcellular location">
    <subcellularLocation>
        <location evidence="1">Cytoplasm</location>
    </subcellularLocation>
</comment>
<dbReference type="GO" id="GO:0005737">
    <property type="term" value="C:cytoplasm"/>
    <property type="evidence" value="ECO:0007669"/>
    <property type="project" value="UniProtKB-SubCell"/>
</dbReference>
<dbReference type="Gene3D" id="3.80.10.10">
    <property type="entry name" value="Ribonuclease Inhibitor"/>
    <property type="match status" value="2"/>
</dbReference>
<evidence type="ECO:0000256" key="2">
    <source>
        <dbReference type="ARBA" id="ARBA00022490"/>
    </source>
</evidence>
<dbReference type="AlphaFoldDB" id="A0A3P8Y9K1"/>
<dbReference type="CDD" id="cd16040">
    <property type="entry name" value="SPRY_PRY_SNTX"/>
    <property type="match status" value="1"/>
</dbReference>
<reference evidence="8" key="4">
    <citation type="submission" date="2025-09" db="UniProtKB">
        <authorList>
            <consortium name="Ensembl"/>
        </authorList>
    </citation>
    <scope>IDENTIFICATION</scope>
</reference>
<dbReference type="SUPFAM" id="SSF49899">
    <property type="entry name" value="Concanavalin A-like lectins/glucanases"/>
    <property type="match status" value="1"/>
</dbReference>
<keyword evidence="9" id="KW-1185">Reference proteome</keyword>
<feature type="domain" description="B30.2/SPRY" evidence="7">
    <location>
        <begin position="587"/>
        <end position="786"/>
    </location>
</feature>
<keyword evidence="3" id="KW-0433">Leucine-rich repeat</keyword>
<dbReference type="Bgee" id="ENSELUG00000013426">
    <property type="expression patterns" value="Expressed in pharyngeal gill and 4 other cell types or tissues"/>
</dbReference>
<keyword evidence="6" id="KW-0067">ATP-binding</keyword>
<keyword evidence="2" id="KW-0963">Cytoplasm</keyword>
<evidence type="ECO:0000259" key="7">
    <source>
        <dbReference type="PROSITE" id="PS50188"/>
    </source>
</evidence>
<dbReference type="InParanoid" id="A0A3P8Y9K1"/>
<dbReference type="InterPro" id="IPR032675">
    <property type="entry name" value="LRR_dom_sf"/>
</dbReference>
<keyword evidence="4" id="KW-0677">Repeat</keyword>
<dbReference type="InterPro" id="IPR051261">
    <property type="entry name" value="NLR"/>
</dbReference>
<dbReference type="Pfam" id="PF17776">
    <property type="entry name" value="NLRC4_HD2"/>
    <property type="match status" value="1"/>
</dbReference>
<dbReference type="GO" id="GO:0005524">
    <property type="term" value="F:ATP binding"/>
    <property type="evidence" value="ECO:0007669"/>
    <property type="project" value="UniProtKB-KW"/>
</dbReference>
<dbReference type="PRINTS" id="PR01407">
    <property type="entry name" value="BUTYPHLNCDUF"/>
</dbReference>